<proteinExistence type="predicted"/>
<evidence type="ECO:0000256" key="1">
    <source>
        <dbReference type="SAM" id="Phobius"/>
    </source>
</evidence>
<dbReference type="Proteomes" id="UP000292958">
    <property type="component" value="Unassembled WGS sequence"/>
</dbReference>
<gene>
    <name evidence="2" type="ORF">BDD14_5703</name>
</gene>
<name>A0A4Q7YEN9_9BACT</name>
<feature type="transmembrane region" description="Helical" evidence="1">
    <location>
        <begin position="377"/>
        <end position="394"/>
    </location>
</feature>
<sequence length="405" mass="45248">MPHEKDVQERKHWWCPKWYWPLAVCSGIRTVHKWCYDFAWVKETQYLFVSHFEGCENGRLYTWTGPTLGIGSTTYPAGEMCFNSSRGGDEGRCDSSRTGLLASGLSASAPYASDIDDDVLRLKQSVVETGSFEFAGQNERLCQKGRWPWKRTLHEEEIIASVSTRFGTIQWYIGGIPVTGTTGSSTFSALCKWPFPLPKGRSENRAVKVRFEIATESNKSTLKIFNAPLDGSYSFAISMRGVENGKEYASDDTIASFRGETCDFEPEQVDELRRCLKRFSDLSKEKAKSRTPSPGEPVIVFSDEISRFIREENRESVNSLIDIVKNTLHEDPQLFTQAVELLEEQIGFAGVSRLISVRGAHEQIPSHGIDSGRRQPIVTALVALGLGLAVGLSLNRIARKRSGSV</sequence>
<organism evidence="2 3">
    <name type="scientific">Edaphobacter modestus</name>
    <dbReference type="NCBI Taxonomy" id="388466"/>
    <lineage>
        <taxon>Bacteria</taxon>
        <taxon>Pseudomonadati</taxon>
        <taxon>Acidobacteriota</taxon>
        <taxon>Terriglobia</taxon>
        <taxon>Terriglobales</taxon>
        <taxon>Acidobacteriaceae</taxon>
        <taxon>Edaphobacter</taxon>
    </lineage>
</organism>
<keyword evidence="1" id="KW-0812">Transmembrane</keyword>
<keyword evidence="1" id="KW-0472">Membrane</keyword>
<keyword evidence="3" id="KW-1185">Reference proteome</keyword>
<evidence type="ECO:0000313" key="2">
    <source>
        <dbReference type="EMBL" id="RZU35620.1"/>
    </source>
</evidence>
<reference evidence="2 3" key="1">
    <citation type="submission" date="2019-02" db="EMBL/GenBank/DDBJ databases">
        <title>Genomic Encyclopedia of Archaeal and Bacterial Type Strains, Phase II (KMG-II): from individual species to whole genera.</title>
        <authorList>
            <person name="Goeker M."/>
        </authorList>
    </citation>
    <scope>NUCLEOTIDE SEQUENCE [LARGE SCALE GENOMIC DNA]</scope>
    <source>
        <strain evidence="2 3">DSM 18101</strain>
    </source>
</reference>
<accession>A0A4Q7YEN9</accession>
<comment type="caution">
    <text evidence="2">The sequence shown here is derived from an EMBL/GenBank/DDBJ whole genome shotgun (WGS) entry which is preliminary data.</text>
</comment>
<keyword evidence="1" id="KW-1133">Transmembrane helix</keyword>
<dbReference type="EMBL" id="SHKW01000002">
    <property type="protein sequence ID" value="RZU35620.1"/>
    <property type="molecule type" value="Genomic_DNA"/>
</dbReference>
<evidence type="ECO:0000313" key="3">
    <source>
        <dbReference type="Proteomes" id="UP000292958"/>
    </source>
</evidence>
<protein>
    <submittedName>
        <fullName evidence="2">Uncharacterized protein</fullName>
    </submittedName>
</protein>
<dbReference type="AlphaFoldDB" id="A0A4Q7YEN9"/>